<evidence type="ECO:0000313" key="5">
    <source>
        <dbReference type="Proteomes" id="UP000193920"/>
    </source>
</evidence>
<dbReference type="AlphaFoldDB" id="A0A1Y2EZP1"/>
<evidence type="ECO:0000256" key="2">
    <source>
        <dbReference type="SAM" id="SignalP"/>
    </source>
</evidence>
<evidence type="ECO:0000259" key="3">
    <source>
        <dbReference type="Pfam" id="PF20434"/>
    </source>
</evidence>
<dbReference type="InterPro" id="IPR050300">
    <property type="entry name" value="GDXG_lipolytic_enzyme"/>
</dbReference>
<proteinExistence type="predicted"/>
<dbReference type="EMBL" id="MCOG01000023">
    <property type="protein sequence ID" value="ORY76205.1"/>
    <property type="molecule type" value="Genomic_DNA"/>
</dbReference>
<evidence type="ECO:0000313" key="4">
    <source>
        <dbReference type="EMBL" id="ORY76205.1"/>
    </source>
</evidence>
<protein>
    <submittedName>
        <fullName evidence="4">Alpha/beta-hydrolase</fullName>
    </submittedName>
</protein>
<sequence length="302" mass="33623">MKILKGIILIASLIITIKANVASVKIEEIEEITEDIVEYGSADCIARDVNYNDRSNLDVYYDPNNTNDKKPVVIQFHGGSWFNEDKINCVSSALLLHEKNYVTVVPNFVLYPAAQIDDIVSDFYDSIKWTFDNIDQYGGDSSNITVVGQSSSAHLLILTILKASLVRKNNNVSLAPLPEIKRAVLINGPYEYNESLLQTVTNESIEASKNFLKEVSLAVLGIKDNCPVDLLKDYGDNSVSSFNVEKFNIIYSSLDVDIAETSANSLMEEMKRVCPSVNIQYIFLEGLDHDGVPNGIREKMNP</sequence>
<keyword evidence="5" id="KW-1185">Reference proteome</keyword>
<dbReference type="GO" id="GO:0016787">
    <property type="term" value="F:hydrolase activity"/>
    <property type="evidence" value="ECO:0007669"/>
    <property type="project" value="UniProtKB-KW"/>
</dbReference>
<dbReference type="STRING" id="1754190.A0A1Y2EZP1"/>
<dbReference type="PANTHER" id="PTHR48081">
    <property type="entry name" value="AB HYDROLASE SUPERFAMILY PROTEIN C4A8.06C"/>
    <property type="match status" value="1"/>
</dbReference>
<reference evidence="4 5" key="1">
    <citation type="submission" date="2016-08" db="EMBL/GenBank/DDBJ databases">
        <title>A Parts List for Fungal Cellulosomes Revealed by Comparative Genomics.</title>
        <authorList>
            <consortium name="DOE Joint Genome Institute"/>
            <person name="Haitjema C.H."/>
            <person name="Gilmore S.P."/>
            <person name="Henske J.K."/>
            <person name="Solomon K.V."/>
            <person name="De Groot R."/>
            <person name="Kuo A."/>
            <person name="Mondo S.J."/>
            <person name="Salamov A.A."/>
            <person name="Labutti K."/>
            <person name="Zhao Z."/>
            <person name="Chiniquy J."/>
            <person name="Barry K."/>
            <person name="Brewer H.M."/>
            <person name="Purvine S.O."/>
            <person name="Wright A.T."/>
            <person name="Boxma B."/>
            <person name="Van Alen T."/>
            <person name="Hackstein J.H."/>
            <person name="Baker S.E."/>
            <person name="Grigoriev I.V."/>
            <person name="O'Malley M.A."/>
        </authorList>
    </citation>
    <scope>NUCLEOTIDE SEQUENCE [LARGE SCALE GENOMIC DNA]</scope>
    <source>
        <strain evidence="4 5">G1</strain>
    </source>
</reference>
<comment type="caution">
    <text evidence="4">The sequence shown here is derived from an EMBL/GenBank/DDBJ whole genome shotgun (WGS) entry which is preliminary data.</text>
</comment>
<gene>
    <name evidence="4" type="ORF">LY90DRAFT_665704</name>
</gene>
<dbReference type="Pfam" id="PF20434">
    <property type="entry name" value="BD-FAE"/>
    <property type="match status" value="1"/>
</dbReference>
<name>A0A1Y2EZP1_9FUNG</name>
<dbReference type="SUPFAM" id="SSF53474">
    <property type="entry name" value="alpha/beta-Hydrolases"/>
    <property type="match status" value="1"/>
</dbReference>
<evidence type="ECO:0000256" key="1">
    <source>
        <dbReference type="ARBA" id="ARBA00022801"/>
    </source>
</evidence>
<dbReference type="Proteomes" id="UP000193920">
    <property type="component" value="Unassembled WGS sequence"/>
</dbReference>
<dbReference type="InterPro" id="IPR029058">
    <property type="entry name" value="AB_hydrolase_fold"/>
</dbReference>
<dbReference type="InterPro" id="IPR049492">
    <property type="entry name" value="BD-FAE-like_dom"/>
</dbReference>
<dbReference type="Gene3D" id="3.40.50.1820">
    <property type="entry name" value="alpha/beta hydrolase"/>
    <property type="match status" value="1"/>
</dbReference>
<keyword evidence="2" id="KW-0732">Signal</keyword>
<feature type="chain" id="PRO_5012101523" evidence="2">
    <location>
        <begin position="20"/>
        <end position="302"/>
    </location>
</feature>
<feature type="domain" description="BD-FAE-like" evidence="3">
    <location>
        <begin position="57"/>
        <end position="172"/>
    </location>
</feature>
<feature type="signal peptide" evidence="2">
    <location>
        <begin position="1"/>
        <end position="19"/>
    </location>
</feature>
<dbReference type="OrthoDB" id="6495301at2759"/>
<organism evidence="4 5">
    <name type="scientific">Neocallimastix californiae</name>
    <dbReference type="NCBI Taxonomy" id="1754190"/>
    <lineage>
        <taxon>Eukaryota</taxon>
        <taxon>Fungi</taxon>
        <taxon>Fungi incertae sedis</taxon>
        <taxon>Chytridiomycota</taxon>
        <taxon>Chytridiomycota incertae sedis</taxon>
        <taxon>Neocallimastigomycetes</taxon>
        <taxon>Neocallimastigales</taxon>
        <taxon>Neocallimastigaceae</taxon>
        <taxon>Neocallimastix</taxon>
    </lineage>
</organism>
<keyword evidence="1 4" id="KW-0378">Hydrolase</keyword>
<accession>A0A1Y2EZP1</accession>